<geneLocation type="plasmid" evidence="1 2">
    <name>pCF009-a</name>
</geneLocation>
<keyword evidence="1" id="KW-0614">Plasmid</keyword>
<evidence type="ECO:0000313" key="1">
    <source>
        <dbReference type="EMBL" id="WAG63231.1"/>
    </source>
</evidence>
<dbReference type="Pfam" id="PF12910">
    <property type="entry name" value="PHD_like"/>
    <property type="match status" value="1"/>
</dbReference>
<proteinExistence type="predicted"/>
<protein>
    <submittedName>
        <fullName evidence="1">Uncharacterized protein</fullName>
    </submittedName>
</protein>
<dbReference type="AlphaFoldDB" id="A0AA47EQ90"/>
<sequence>MEMLMERKLNIRDTKKHYSELNNAVLNGLEMVTFKGINKNAKNDEEVSHIKTPYVDFLMGFLKFNPITESGEELGGFTISLNEIDMYGEGSTIESAKEDLMNTICEYISIYLNQIDLFGKVESISKQVYMLKLIRCDGNRDKIMKEIGL</sequence>
<accession>A0AA47EQ90</accession>
<dbReference type="EMBL" id="CP086240">
    <property type="protein sequence ID" value="WAG63231.1"/>
    <property type="molecule type" value="Genomic_DNA"/>
</dbReference>
<dbReference type="InterPro" id="IPR035424">
    <property type="entry name" value="Antitoxin_RelB"/>
</dbReference>
<evidence type="ECO:0000313" key="2">
    <source>
        <dbReference type="Proteomes" id="UP001164733"/>
    </source>
</evidence>
<reference evidence="1" key="1">
    <citation type="submission" date="2021-11" db="EMBL/GenBank/DDBJ databases">
        <title>Clostridia strains as spoilage organisms.</title>
        <authorList>
            <person name="Wambui J."/>
            <person name="Stevens M.J.A."/>
            <person name="Stephan R."/>
        </authorList>
    </citation>
    <scope>NUCLEOTIDE SEQUENCE</scope>
    <source>
        <strain evidence="1">CF009</strain>
        <plasmid evidence="1">pCF009-a</plasmid>
    </source>
</reference>
<dbReference type="Proteomes" id="UP001164733">
    <property type="component" value="Plasmid pCF009-a"/>
</dbReference>
<dbReference type="RefSeq" id="WP_216126722.1">
    <property type="nucleotide sequence ID" value="NZ_CP086240.1"/>
</dbReference>
<gene>
    <name evidence="1" type="ORF">LL038_25160</name>
</gene>
<name>A0AA47EQ90_9CLOT</name>
<organism evidence="1 2">
    <name type="scientific">Clostridium estertheticum</name>
    <dbReference type="NCBI Taxonomy" id="238834"/>
    <lineage>
        <taxon>Bacteria</taxon>
        <taxon>Bacillati</taxon>
        <taxon>Bacillota</taxon>
        <taxon>Clostridia</taxon>
        <taxon>Eubacteriales</taxon>
        <taxon>Clostridiaceae</taxon>
        <taxon>Clostridium</taxon>
    </lineage>
</organism>